<reference evidence="11" key="2">
    <citation type="submission" date="2025-08" db="UniProtKB">
        <authorList>
            <consortium name="Ensembl"/>
        </authorList>
    </citation>
    <scope>IDENTIFICATION</scope>
</reference>
<keyword evidence="6" id="KW-0221">Differentiation</keyword>
<feature type="compositionally biased region" description="Basic and acidic residues" evidence="10">
    <location>
        <begin position="18"/>
        <end position="31"/>
    </location>
</feature>
<keyword evidence="5" id="KW-0732">Signal</keyword>
<organism evidence="11 12">
    <name type="scientific">Gasterosteus aculeatus aculeatus</name>
    <name type="common">three-spined stickleback</name>
    <dbReference type="NCBI Taxonomy" id="481459"/>
    <lineage>
        <taxon>Eukaryota</taxon>
        <taxon>Metazoa</taxon>
        <taxon>Chordata</taxon>
        <taxon>Craniata</taxon>
        <taxon>Vertebrata</taxon>
        <taxon>Euteleostomi</taxon>
        <taxon>Actinopterygii</taxon>
        <taxon>Neopterygii</taxon>
        <taxon>Teleostei</taxon>
        <taxon>Neoteleostei</taxon>
        <taxon>Acanthomorphata</taxon>
        <taxon>Eupercaria</taxon>
        <taxon>Perciformes</taxon>
        <taxon>Cottioidei</taxon>
        <taxon>Gasterosteales</taxon>
        <taxon>Gasterosteidae</taxon>
        <taxon>Gasterosteus</taxon>
    </lineage>
</organism>
<sequence length="221" mass="24399">MSLWATVLNPRCCESTYHESRQASSRGEEVPGGRSGKQHRVGGPLRNPLAPFVAHAGRKMAALLMLLFGLGALFVSSDAQGAYDKLPETYRKGVDLALEKLHSHAGIQHHFRFFRSIDKSDIEAGFDVTYIYHHFYLKATKCPRGTVDATSCRFRNDRPVIDCAVCYKTFGGGIEQEPKPYVHCVHKPALTEEMTADRVNHCNAMGYSSGAPTLLASARAE</sequence>
<dbReference type="GO" id="GO:0005102">
    <property type="term" value="F:signaling receptor binding"/>
    <property type="evidence" value="ECO:0007669"/>
    <property type="project" value="InterPro"/>
</dbReference>
<keyword evidence="7" id="KW-1015">Disulfide bond</keyword>
<dbReference type="PANTHER" id="PTHR15106:SF2">
    <property type="entry name" value="RETINOIC ACID RECEPTOR RESPONDER PROTEIN 2"/>
    <property type="match status" value="1"/>
</dbReference>
<comment type="subcellular location">
    <subcellularLocation>
        <location evidence="1">Secreted</location>
    </subcellularLocation>
</comment>
<dbReference type="InterPro" id="IPR029562">
    <property type="entry name" value="Chemerin"/>
</dbReference>
<reference evidence="11 12" key="1">
    <citation type="journal article" date="2021" name="G3 (Bethesda)">
        <title>Improved contiguity of the threespine stickleback genome using long-read sequencing.</title>
        <authorList>
            <person name="Nath S."/>
            <person name="Shaw D.E."/>
            <person name="White M.A."/>
        </authorList>
    </citation>
    <scope>NUCLEOTIDE SEQUENCE [LARGE SCALE GENOMIC DNA]</scope>
    <source>
        <strain evidence="11 12">Lake Benthic</strain>
    </source>
</reference>
<evidence type="ECO:0000256" key="2">
    <source>
        <dbReference type="ARBA" id="ARBA00018808"/>
    </source>
</evidence>
<protein>
    <recommendedName>
        <fullName evidence="2">Retinoic acid receptor responder protein 2</fullName>
    </recommendedName>
    <alternativeName>
        <fullName evidence="9">Chemerin</fullName>
    </alternativeName>
</protein>
<dbReference type="AlphaFoldDB" id="A0AAQ4RUT7"/>
<dbReference type="SUPFAM" id="SSF54403">
    <property type="entry name" value="Cystatin/monellin"/>
    <property type="match status" value="1"/>
</dbReference>
<evidence type="ECO:0000256" key="8">
    <source>
        <dbReference type="ARBA" id="ARBA00023198"/>
    </source>
</evidence>
<name>A0AAQ4RUT7_GASAC</name>
<feature type="region of interest" description="Disordered" evidence="10">
    <location>
        <begin position="18"/>
        <end position="43"/>
    </location>
</feature>
<accession>A0AAQ4RUT7</accession>
<proteinExistence type="predicted"/>
<dbReference type="Proteomes" id="UP000007635">
    <property type="component" value="Chromosome XXI"/>
</dbReference>
<dbReference type="Gene3D" id="3.10.450.10">
    <property type="match status" value="1"/>
</dbReference>
<dbReference type="GeneTree" id="ENSGT00400000024709"/>
<evidence type="ECO:0000256" key="4">
    <source>
        <dbReference type="ARBA" id="ARBA00022525"/>
    </source>
</evidence>
<dbReference type="PANTHER" id="PTHR15106">
    <property type="entry name" value="RETINOIC ACID RECEPTOR RESPONDER PROTEIN 2"/>
    <property type="match status" value="1"/>
</dbReference>
<reference evidence="11" key="3">
    <citation type="submission" date="2025-09" db="UniProtKB">
        <authorList>
            <consortium name="Ensembl"/>
        </authorList>
    </citation>
    <scope>IDENTIFICATION</scope>
</reference>
<dbReference type="GO" id="GO:0005576">
    <property type="term" value="C:extracellular region"/>
    <property type="evidence" value="ECO:0007669"/>
    <property type="project" value="UniProtKB-SubCell"/>
</dbReference>
<evidence type="ECO:0000313" key="11">
    <source>
        <dbReference type="Ensembl" id="ENSGACP00000066353.1"/>
    </source>
</evidence>
<dbReference type="GO" id="GO:0050994">
    <property type="term" value="P:regulation of lipid catabolic process"/>
    <property type="evidence" value="ECO:0007669"/>
    <property type="project" value="InterPro"/>
</dbReference>
<evidence type="ECO:0000256" key="5">
    <source>
        <dbReference type="ARBA" id="ARBA00022729"/>
    </source>
</evidence>
<dbReference type="Ensembl" id="ENSGACT00000060046.1">
    <property type="protein sequence ID" value="ENSGACP00000066353.1"/>
    <property type="gene ID" value="ENSGACG00000030896.1"/>
</dbReference>
<evidence type="ECO:0000313" key="12">
    <source>
        <dbReference type="Proteomes" id="UP000007635"/>
    </source>
</evidence>
<evidence type="ECO:0000256" key="6">
    <source>
        <dbReference type="ARBA" id="ARBA00022782"/>
    </source>
</evidence>
<evidence type="ECO:0000256" key="10">
    <source>
        <dbReference type="SAM" id="MobiDB-lite"/>
    </source>
</evidence>
<keyword evidence="4" id="KW-0964">Secreted</keyword>
<keyword evidence="12" id="KW-1185">Reference proteome</keyword>
<keyword evidence="3" id="KW-0145">Chemotaxis</keyword>
<evidence type="ECO:0000256" key="3">
    <source>
        <dbReference type="ARBA" id="ARBA00022500"/>
    </source>
</evidence>
<dbReference type="InterPro" id="IPR046350">
    <property type="entry name" value="Cystatin_sf"/>
</dbReference>
<keyword evidence="8" id="KW-0395">Inflammatory response</keyword>
<dbReference type="GO" id="GO:0006954">
    <property type="term" value="P:inflammatory response"/>
    <property type="evidence" value="ECO:0007669"/>
    <property type="project" value="UniProtKB-KW"/>
</dbReference>
<evidence type="ECO:0000256" key="1">
    <source>
        <dbReference type="ARBA" id="ARBA00004613"/>
    </source>
</evidence>
<dbReference type="GO" id="GO:0030154">
    <property type="term" value="P:cell differentiation"/>
    <property type="evidence" value="ECO:0007669"/>
    <property type="project" value="UniProtKB-KW"/>
</dbReference>
<evidence type="ECO:0000256" key="9">
    <source>
        <dbReference type="ARBA" id="ARBA00032785"/>
    </source>
</evidence>
<evidence type="ECO:0000256" key="7">
    <source>
        <dbReference type="ARBA" id="ARBA00023157"/>
    </source>
</evidence>
<dbReference type="GO" id="GO:0006935">
    <property type="term" value="P:chemotaxis"/>
    <property type="evidence" value="ECO:0007669"/>
    <property type="project" value="UniProtKB-KW"/>
</dbReference>